<sequence>MNASAKAQRTSPARPRPALSAEALRRLLPLAGATLLLALAAFAAWQGWLIRRDAETRAGIEGVRQAAVQALTKTIAGERTRVVRALQDPELLAALRQGDAEGRAAAIQRARLLLPDASVEFYGADLGEVLHADFARFGYAKAAQLTEALSSGAPAPMQTRGLGDKRRLTWALPVVAGAQRVAHAWVELPFAPVRQRFEALPTGHGRLELRQGDGRGDMLLLASGGDDGNLSEDVGVPVPGSALRVAAAMPAYFLVLPRSLPLALGLAALCLLAGMALLWMRGAAILRARGKGLVSKEEPTLAEVIRETPKPAARPAAAATPPAAAAAPVTVDRSIFRAYDIRGVVGQSLSAEVARLIGQAIGSEARDRGLEEIVVGRDGRLSGPEMAGALIEGLRAAGMHVIDVGAVPTPVVYFAAYALNVGSGVAVTGSHNPPDYNGFKIVLGGETLAEDAIQGLYARIAEHRLRDGQGSVRTLNVSHDYIDRIASDIQTERRLKVVVDCGNGIPGAIAPQVLQSIGCEVIPLYCEVDGTFPNHHPDPSDPHNLADLILAVQRMGADLGLAFDGDGDRLGVVTREGEIIYPDRLLMLFAIDVLTRNPGATIIYDVKCTGHLQPVILKHGGSPVMWRTGHSLIKAKMKETEAALAGEMSGHFFFRERWYGFDDGIYAAARLLEIVAGDLEGRSPTEIFATLPKGVSTPELKIAMQEGEHYRFMERFRAQAKFDGARITTIDGVRADWPDGWGLVRPSNTTPVLVLRFDADDADALARIQQAFRTQLLAVDASLKLPF</sequence>
<reference evidence="15" key="2">
    <citation type="submission" date="2015-08" db="EMBL/GenBank/DDBJ databases">
        <title>Complete DNA Sequence of Pseudomonas syringae pv. actinidiae, the Causal Agent of Kiwifruit Canker Disease.</title>
        <authorList>
            <person name="Rikkerink E.H.A."/>
            <person name="Fineran P.C."/>
        </authorList>
    </citation>
    <scope>NUCLEOTIDE SEQUENCE</scope>
    <source>
        <strain evidence="15">SkMP5</strain>
    </source>
</reference>
<dbReference type="AlphaFoldDB" id="A0A0K8QJV7"/>
<dbReference type="InterPro" id="IPR005841">
    <property type="entry name" value="Alpha-D-phosphohexomutase_SF"/>
</dbReference>
<dbReference type="InterPro" id="IPR005845">
    <property type="entry name" value="A-D-PHexomutase_a/b/a-II"/>
</dbReference>
<name>A0A0K8QJV7_9GAMM</name>
<evidence type="ECO:0000259" key="11">
    <source>
        <dbReference type="Pfam" id="PF02878"/>
    </source>
</evidence>
<evidence type="ECO:0000256" key="3">
    <source>
        <dbReference type="ARBA" id="ARBA00004699"/>
    </source>
</evidence>
<dbReference type="Gene3D" id="3.30.310.50">
    <property type="entry name" value="Alpha-D-phosphohexomutase, C-terminal domain"/>
    <property type="match status" value="1"/>
</dbReference>
<organism evidence="15">
    <name type="scientific">Mizugakiibacter sediminis</name>
    <dbReference type="NCBI Taxonomy" id="1475481"/>
    <lineage>
        <taxon>Bacteria</taxon>
        <taxon>Pseudomonadati</taxon>
        <taxon>Pseudomonadota</taxon>
        <taxon>Gammaproteobacteria</taxon>
        <taxon>Lysobacterales</taxon>
        <taxon>Rhodanobacteraceae</taxon>
        <taxon>Mizugakiibacter</taxon>
    </lineage>
</organism>
<dbReference type="Gene3D" id="3.40.120.10">
    <property type="entry name" value="Alpha-D-Glucose-1,6-Bisphosphate, subunit A, domain 3"/>
    <property type="match status" value="3"/>
</dbReference>
<dbReference type="GO" id="GO:0005975">
    <property type="term" value="P:carbohydrate metabolic process"/>
    <property type="evidence" value="ECO:0007669"/>
    <property type="project" value="InterPro"/>
</dbReference>
<evidence type="ECO:0000256" key="1">
    <source>
        <dbReference type="ARBA" id="ARBA00000586"/>
    </source>
</evidence>
<evidence type="ECO:0000313" key="16">
    <source>
        <dbReference type="Proteomes" id="UP000253740"/>
    </source>
</evidence>
<comment type="catalytic activity">
    <reaction evidence="1">
        <text>alpha-D-mannose 1-phosphate = D-mannose 6-phosphate</text>
        <dbReference type="Rhea" id="RHEA:11140"/>
        <dbReference type="ChEBI" id="CHEBI:58409"/>
        <dbReference type="ChEBI" id="CHEBI:58735"/>
        <dbReference type="EC" id="5.4.2.8"/>
    </reaction>
</comment>
<dbReference type="PROSITE" id="PS00710">
    <property type="entry name" value="PGM_PMM"/>
    <property type="match status" value="1"/>
</dbReference>
<dbReference type="InterPro" id="IPR005844">
    <property type="entry name" value="A-D-PHexomutase_a/b/a-I"/>
</dbReference>
<comment type="similarity">
    <text evidence="4">Belongs to the phosphohexose mutase family.</text>
</comment>
<evidence type="ECO:0000313" key="14">
    <source>
        <dbReference type="EMBL" id="GAN45186.1"/>
    </source>
</evidence>
<dbReference type="SUPFAM" id="SSF55957">
    <property type="entry name" value="Phosphoglucomutase, C-terminal domain"/>
    <property type="match status" value="1"/>
</dbReference>
<feature type="domain" description="Alpha-D-phosphohexomutase C-terminal" evidence="10">
    <location>
        <begin position="703"/>
        <end position="774"/>
    </location>
</feature>
<dbReference type="PANTHER" id="PTHR43771:SF2">
    <property type="entry name" value="PHOSPHOMANNOMUTASE_PHOSPHOGLUCOMUTASE"/>
    <property type="match status" value="1"/>
</dbReference>
<gene>
    <name evidence="14" type="ORF">MBSD_1726</name>
    <name evidence="15" type="ORF">MBSD_n0044</name>
</gene>
<dbReference type="GO" id="GO:0000287">
    <property type="term" value="F:magnesium ion binding"/>
    <property type="evidence" value="ECO:0007669"/>
    <property type="project" value="InterPro"/>
</dbReference>
<dbReference type="EMBL" id="DF952379">
    <property type="protein sequence ID" value="GAN45186.1"/>
    <property type="molecule type" value="Genomic_DNA"/>
</dbReference>
<dbReference type="InterPro" id="IPR005846">
    <property type="entry name" value="A-D-PHexomutase_a/b/a-III"/>
</dbReference>
<accession>A0A0K8QJV7</accession>
<dbReference type="Pfam" id="PF02880">
    <property type="entry name" value="PGM_PMM_III"/>
    <property type="match status" value="1"/>
</dbReference>
<dbReference type="EMBL" id="DF970132">
    <property type="protein sequence ID" value="GAP64762.1"/>
    <property type="molecule type" value="Genomic_DNA"/>
</dbReference>
<keyword evidence="16" id="KW-1185">Reference proteome</keyword>
<dbReference type="Pfam" id="PF02878">
    <property type="entry name" value="PGM_PMM_I"/>
    <property type="match status" value="1"/>
</dbReference>
<evidence type="ECO:0000256" key="9">
    <source>
        <dbReference type="ARBA" id="ARBA00023235"/>
    </source>
</evidence>
<dbReference type="InterPro" id="IPR005843">
    <property type="entry name" value="A-D-PHexomutase_C"/>
</dbReference>
<dbReference type="PANTHER" id="PTHR43771">
    <property type="entry name" value="PHOSPHOMANNOMUTASE"/>
    <property type="match status" value="1"/>
</dbReference>
<dbReference type="FunFam" id="3.40.120.10:FF:000021">
    <property type="entry name" value="Phosphomannomutase/phosphoglucomutase"/>
    <property type="match status" value="1"/>
</dbReference>
<evidence type="ECO:0000256" key="2">
    <source>
        <dbReference type="ARBA" id="ARBA00001946"/>
    </source>
</evidence>
<evidence type="ECO:0000256" key="8">
    <source>
        <dbReference type="ARBA" id="ARBA00022842"/>
    </source>
</evidence>
<dbReference type="InterPro" id="IPR016066">
    <property type="entry name" value="A-D-PHexomutase_CS"/>
</dbReference>
<dbReference type="RefSeq" id="WP_082306389.1">
    <property type="nucleotide sequence ID" value="NZ_DF970132.1"/>
</dbReference>
<evidence type="ECO:0000259" key="10">
    <source>
        <dbReference type="Pfam" id="PF00408"/>
    </source>
</evidence>
<evidence type="ECO:0000256" key="6">
    <source>
        <dbReference type="ARBA" id="ARBA00022553"/>
    </source>
</evidence>
<dbReference type="Proteomes" id="UP000253740">
    <property type="component" value="Unassembled WGS sequence"/>
</dbReference>
<keyword evidence="7" id="KW-0479">Metal-binding</keyword>
<evidence type="ECO:0000256" key="7">
    <source>
        <dbReference type="ARBA" id="ARBA00022723"/>
    </source>
</evidence>
<feature type="domain" description="Alpha-D-phosphohexomutase alpha/beta/alpha" evidence="11">
    <location>
        <begin position="334"/>
        <end position="463"/>
    </location>
</feature>
<keyword evidence="9" id="KW-0413">Isomerase</keyword>
<reference evidence="14" key="1">
    <citation type="submission" date="2015-03" db="EMBL/GenBank/DDBJ databases">
        <title>Draft genome sequence of Mizugakiibacter sediminis skMP5.</title>
        <authorList>
            <person name="Watanabe T."/>
            <person name="Kojima H."/>
            <person name="Fukui M."/>
        </authorList>
    </citation>
    <scope>NUCLEOTIDE SEQUENCE</scope>
    <source>
        <strain evidence="14">SkMP5</strain>
    </source>
</reference>
<protein>
    <recommendedName>
        <fullName evidence="5">phosphomannomutase</fullName>
        <ecNumber evidence="5">5.4.2.8</ecNumber>
    </recommendedName>
</protein>
<dbReference type="OrthoDB" id="9803322at2"/>
<dbReference type="InterPro" id="IPR016055">
    <property type="entry name" value="A-D-PHexomutase_a/b/a-I/II/III"/>
</dbReference>
<evidence type="ECO:0000256" key="4">
    <source>
        <dbReference type="ARBA" id="ARBA00010231"/>
    </source>
</evidence>
<evidence type="ECO:0000313" key="15">
    <source>
        <dbReference type="EMBL" id="GAP64762.1"/>
    </source>
</evidence>
<evidence type="ECO:0000256" key="5">
    <source>
        <dbReference type="ARBA" id="ARBA00012730"/>
    </source>
</evidence>
<dbReference type="EC" id="5.4.2.8" evidence="5"/>
<dbReference type="Pfam" id="PF02879">
    <property type="entry name" value="PGM_PMM_II"/>
    <property type="match status" value="1"/>
</dbReference>
<evidence type="ECO:0000259" key="13">
    <source>
        <dbReference type="Pfam" id="PF02880"/>
    </source>
</evidence>
<comment type="pathway">
    <text evidence="3">Nucleotide-sugar biosynthesis; GDP-alpha-D-mannose biosynthesis; alpha-D-mannose 1-phosphate from D-fructose 6-phosphate: step 2/2.</text>
</comment>
<feature type="domain" description="Alpha-D-phosphohexomutase alpha/beta/alpha" evidence="13">
    <location>
        <begin position="582"/>
        <end position="691"/>
    </location>
</feature>
<dbReference type="SUPFAM" id="SSF53738">
    <property type="entry name" value="Phosphoglucomutase, first 3 domains"/>
    <property type="match status" value="3"/>
</dbReference>
<dbReference type="HOGENOM" id="CLU_013562_1_1_6"/>
<evidence type="ECO:0000259" key="12">
    <source>
        <dbReference type="Pfam" id="PF02879"/>
    </source>
</evidence>
<comment type="cofactor">
    <cofactor evidence="2">
        <name>Mg(2+)</name>
        <dbReference type="ChEBI" id="CHEBI:18420"/>
    </cofactor>
</comment>
<dbReference type="PRINTS" id="PR00509">
    <property type="entry name" value="PGMPMM"/>
</dbReference>
<dbReference type="GO" id="GO:0004615">
    <property type="term" value="F:phosphomannomutase activity"/>
    <property type="evidence" value="ECO:0007669"/>
    <property type="project" value="UniProtKB-EC"/>
</dbReference>
<proteinExistence type="inferred from homology"/>
<dbReference type="CDD" id="cd03089">
    <property type="entry name" value="PMM_PGM"/>
    <property type="match status" value="1"/>
</dbReference>
<dbReference type="InterPro" id="IPR036900">
    <property type="entry name" value="A-D-PHexomutase_C_sf"/>
</dbReference>
<keyword evidence="8" id="KW-0460">Magnesium</keyword>
<dbReference type="STRING" id="1475481.GCA_000953855_00045"/>
<feature type="domain" description="Alpha-D-phosphohexomutase alpha/beta/alpha" evidence="12">
    <location>
        <begin position="480"/>
        <end position="577"/>
    </location>
</feature>
<keyword evidence="6" id="KW-0597">Phosphoprotein</keyword>
<dbReference type="Pfam" id="PF00408">
    <property type="entry name" value="PGM_PMM_IV"/>
    <property type="match status" value="1"/>
</dbReference>